<feature type="region of interest" description="Disordered" evidence="1">
    <location>
        <begin position="65"/>
        <end position="88"/>
    </location>
</feature>
<keyword evidence="3" id="KW-1185">Reference proteome</keyword>
<comment type="caution">
    <text evidence="2">The sequence shown here is derived from an EMBL/GenBank/DDBJ whole genome shotgun (WGS) entry which is preliminary data.</text>
</comment>
<evidence type="ECO:0000256" key="1">
    <source>
        <dbReference type="SAM" id="MobiDB-lite"/>
    </source>
</evidence>
<organism evidence="2 3">
    <name type="scientific">Brassica napus</name>
    <name type="common">Rape</name>
    <dbReference type="NCBI Taxonomy" id="3708"/>
    <lineage>
        <taxon>Eukaryota</taxon>
        <taxon>Viridiplantae</taxon>
        <taxon>Streptophyta</taxon>
        <taxon>Embryophyta</taxon>
        <taxon>Tracheophyta</taxon>
        <taxon>Spermatophyta</taxon>
        <taxon>Magnoliopsida</taxon>
        <taxon>eudicotyledons</taxon>
        <taxon>Gunneridae</taxon>
        <taxon>Pentapetalae</taxon>
        <taxon>rosids</taxon>
        <taxon>malvids</taxon>
        <taxon>Brassicales</taxon>
        <taxon>Brassicaceae</taxon>
        <taxon>Brassiceae</taxon>
        <taxon>Brassica</taxon>
    </lineage>
</organism>
<accession>A0ABQ8B917</accession>
<reference evidence="2 3" key="1">
    <citation type="submission" date="2021-05" db="EMBL/GenBank/DDBJ databases">
        <title>Genome Assembly of Synthetic Allotetraploid Brassica napus Reveals Homoeologous Exchanges between Subgenomes.</title>
        <authorList>
            <person name="Davis J.T."/>
        </authorList>
    </citation>
    <scope>NUCLEOTIDE SEQUENCE [LARGE SCALE GENOMIC DNA]</scope>
    <source>
        <strain evidence="3">cv. Da-Ae</strain>
        <tissue evidence="2">Seedling</tissue>
    </source>
</reference>
<sequence>MDIKGFIISKNPRYKASNMSETKGGPYGDQTGAKFWQVICREHGYDPTVRHDDRTVKMRKVTKSDIEMMEKKSKQDKEDHSLNKRLKV</sequence>
<evidence type="ECO:0000313" key="2">
    <source>
        <dbReference type="EMBL" id="KAH0901280.1"/>
    </source>
</evidence>
<gene>
    <name evidence="2" type="ORF">HID58_040783</name>
</gene>
<proteinExistence type="predicted"/>
<feature type="compositionally biased region" description="Basic and acidic residues" evidence="1">
    <location>
        <begin position="65"/>
        <end position="82"/>
    </location>
</feature>
<dbReference type="EMBL" id="JAGKQM010000011">
    <property type="protein sequence ID" value="KAH0901280.1"/>
    <property type="molecule type" value="Genomic_DNA"/>
</dbReference>
<name>A0ABQ8B917_BRANA</name>
<evidence type="ECO:0000313" key="3">
    <source>
        <dbReference type="Proteomes" id="UP000824890"/>
    </source>
</evidence>
<protein>
    <submittedName>
        <fullName evidence="2">Uncharacterized protein</fullName>
    </submittedName>
</protein>
<dbReference type="Proteomes" id="UP000824890">
    <property type="component" value="Unassembled WGS sequence"/>
</dbReference>